<dbReference type="SUPFAM" id="SSF55120">
    <property type="entry name" value="Pseudouridine synthase"/>
    <property type="match status" value="1"/>
</dbReference>
<dbReference type="GO" id="GO:0006396">
    <property type="term" value="P:RNA processing"/>
    <property type="evidence" value="ECO:0007669"/>
    <property type="project" value="UniProtKB-ARBA"/>
</dbReference>
<keyword evidence="3" id="KW-1185">Reference proteome</keyword>
<dbReference type="EMBL" id="CP027806">
    <property type="protein sequence ID" value="AXJ02544.1"/>
    <property type="molecule type" value="Genomic_DNA"/>
</dbReference>
<dbReference type="GO" id="GO:0009982">
    <property type="term" value="F:pseudouridine synthase activity"/>
    <property type="evidence" value="ECO:0007669"/>
    <property type="project" value="InterPro"/>
</dbReference>
<gene>
    <name evidence="2" type="ORF">CYPRO_3311</name>
</gene>
<feature type="domain" description="Pseudouridine synthase RsuA/RluA-like" evidence="1">
    <location>
        <begin position="18"/>
        <end position="174"/>
    </location>
</feature>
<dbReference type="Gene3D" id="3.30.2350.10">
    <property type="entry name" value="Pseudouridine synthase"/>
    <property type="match status" value="1"/>
</dbReference>
<evidence type="ECO:0000259" key="1">
    <source>
        <dbReference type="Pfam" id="PF00849"/>
    </source>
</evidence>
<accession>A0A345UPZ2</accession>
<organism evidence="2 3">
    <name type="scientific">Cyclonatronum proteinivorum</name>
    <dbReference type="NCBI Taxonomy" id="1457365"/>
    <lineage>
        <taxon>Bacteria</taxon>
        <taxon>Pseudomonadati</taxon>
        <taxon>Balneolota</taxon>
        <taxon>Balneolia</taxon>
        <taxon>Balneolales</taxon>
        <taxon>Cyclonatronaceae</taxon>
        <taxon>Cyclonatronum</taxon>
    </lineage>
</organism>
<sequence>MHSTDDVPLFEPVFEDNHLLVVYKLPNVPVQEDASGDPDLLNALKAYIKEKYNKPGNVFLGMVHRIDRPASGLMVFARTSKAASRLSDQFRRRDLSKEYLAVVEGAPPARAELRDFLLKDVAKNRVRVVRSGNERAAKEARLSLRSCAHEGGLSLLHVCLETGRPHQIRVQCAHAGYPLWGDYKYGDGNQPQGRNLALLSWKLAFMHPTRDEQLSFQATWPEGAPWDRFDPIS</sequence>
<dbReference type="RefSeq" id="WP_114985617.1">
    <property type="nucleotide sequence ID" value="NZ_CP027806.1"/>
</dbReference>
<protein>
    <submittedName>
        <fullName evidence="2">23S rRNA pseudouridine1911/1915/1917 synthase</fullName>
    </submittedName>
</protein>
<dbReference type="KEGG" id="cprv:CYPRO_3311"/>
<dbReference type="CDD" id="cd02869">
    <property type="entry name" value="PseudoU_synth_RluA_like"/>
    <property type="match status" value="1"/>
</dbReference>
<dbReference type="AlphaFoldDB" id="A0A345UPZ2"/>
<dbReference type="Proteomes" id="UP000254808">
    <property type="component" value="Chromosome"/>
</dbReference>
<dbReference type="PANTHER" id="PTHR21600">
    <property type="entry name" value="MITOCHONDRIAL RNA PSEUDOURIDINE SYNTHASE"/>
    <property type="match status" value="1"/>
</dbReference>
<evidence type="ECO:0000313" key="2">
    <source>
        <dbReference type="EMBL" id="AXJ02544.1"/>
    </source>
</evidence>
<dbReference type="GO" id="GO:0140098">
    <property type="term" value="F:catalytic activity, acting on RNA"/>
    <property type="evidence" value="ECO:0007669"/>
    <property type="project" value="UniProtKB-ARBA"/>
</dbReference>
<dbReference type="OrthoDB" id="9807829at2"/>
<evidence type="ECO:0000313" key="3">
    <source>
        <dbReference type="Proteomes" id="UP000254808"/>
    </source>
</evidence>
<dbReference type="GO" id="GO:0003723">
    <property type="term" value="F:RNA binding"/>
    <property type="evidence" value="ECO:0007669"/>
    <property type="project" value="InterPro"/>
</dbReference>
<dbReference type="InterPro" id="IPR050188">
    <property type="entry name" value="RluA_PseudoU_synthase"/>
</dbReference>
<dbReference type="GO" id="GO:0001522">
    <property type="term" value="P:pseudouridine synthesis"/>
    <property type="evidence" value="ECO:0007669"/>
    <property type="project" value="InterPro"/>
</dbReference>
<reference evidence="2 3" key="1">
    <citation type="submission" date="2018-03" db="EMBL/GenBank/DDBJ databases">
        <title>Phenotypic and genomic properties of Cyclonatronum proteinivorum gen. nov., sp. nov., a haloalkaliphilic bacteroidete from soda lakes possessing Na+-translocating rhodopsin.</title>
        <authorList>
            <person name="Toshchakov S.V."/>
            <person name="Korzhenkov A."/>
            <person name="Samarov N.I."/>
            <person name="Kublanov I.V."/>
            <person name="Muntyan M.S."/>
            <person name="Sorokin D.Y."/>
        </authorList>
    </citation>
    <scope>NUCLEOTIDE SEQUENCE [LARGE SCALE GENOMIC DNA]</scope>
    <source>
        <strain evidence="2 3">Omega</strain>
    </source>
</reference>
<proteinExistence type="predicted"/>
<dbReference type="Pfam" id="PF00849">
    <property type="entry name" value="PseudoU_synth_2"/>
    <property type="match status" value="1"/>
</dbReference>
<name>A0A345UPZ2_9BACT</name>
<dbReference type="InterPro" id="IPR020103">
    <property type="entry name" value="PsdUridine_synth_cat_dom_sf"/>
</dbReference>
<dbReference type="InterPro" id="IPR006145">
    <property type="entry name" value="PsdUridine_synth_RsuA/RluA"/>
</dbReference>